<feature type="compositionally biased region" description="Acidic residues" evidence="1">
    <location>
        <begin position="65"/>
        <end position="74"/>
    </location>
</feature>
<dbReference type="OrthoDB" id="7285176at2"/>
<evidence type="ECO:0000256" key="1">
    <source>
        <dbReference type="SAM" id="MobiDB-lite"/>
    </source>
</evidence>
<evidence type="ECO:0000313" key="3">
    <source>
        <dbReference type="Proteomes" id="UP000322110"/>
    </source>
</evidence>
<dbReference type="RefSeq" id="WP_149810970.1">
    <property type="nucleotide sequence ID" value="NZ_VUKA01000001.1"/>
</dbReference>
<feature type="region of interest" description="Disordered" evidence="1">
    <location>
        <begin position="1"/>
        <end position="74"/>
    </location>
</feature>
<dbReference type="AlphaFoldDB" id="A0A5B2TKX1"/>
<protein>
    <submittedName>
        <fullName evidence="2">Uncharacterized protein</fullName>
    </submittedName>
</protein>
<evidence type="ECO:0000313" key="2">
    <source>
        <dbReference type="EMBL" id="KAA2215016.1"/>
    </source>
</evidence>
<comment type="caution">
    <text evidence="2">The sequence shown here is derived from an EMBL/GenBank/DDBJ whole genome shotgun (WGS) entry which is preliminary data.</text>
</comment>
<organism evidence="2 3">
    <name type="scientific">Teichococcus oryzae</name>
    <dbReference type="NCBI Taxonomy" id="1608942"/>
    <lineage>
        <taxon>Bacteria</taxon>
        <taxon>Pseudomonadati</taxon>
        <taxon>Pseudomonadota</taxon>
        <taxon>Alphaproteobacteria</taxon>
        <taxon>Acetobacterales</taxon>
        <taxon>Roseomonadaceae</taxon>
        <taxon>Roseomonas</taxon>
    </lineage>
</organism>
<gene>
    <name evidence="2" type="ORF">F0Q34_04900</name>
</gene>
<name>A0A5B2TKX1_9PROT</name>
<keyword evidence="3" id="KW-1185">Reference proteome</keyword>
<dbReference type="Proteomes" id="UP000322110">
    <property type="component" value="Unassembled WGS sequence"/>
</dbReference>
<reference evidence="2 3" key="1">
    <citation type="journal article" date="2015" name="Int. J. Syst. Evol. Microbiol.">
        <title>Roseomonas oryzae sp. nov., isolated from paddy rhizosphere soil.</title>
        <authorList>
            <person name="Ramaprasad E.V."/>
            <person name="Sasikala Ch."/>
            <person name="Ramana Ch.V."/>
        </authorList>
    </citation>
    <scope>NUCLEOTIDE SEQUENCE [LARGE SCALE GENOMIC DNA]</scope>
    <source>
        <strain evidence="2 3">KCTC 42542</strain>
    </source>
</reference>
<sequence>MTTQKGTEADQAARQDNSVPKSGSPAPSGRQKQEQALDKSVEDTFPASDPPAQSEPGTSVGWSAPEDEGDAKKK</sequence>
<proteinExistence type="predicted"/>
<feature type="compositionally biased region" description="Basic and acidic residues" evidence="1">
    <location>
        <begin position="31"/>
        <end position="42"/>
    </location>
</feature>
<dbReference type="EMBL" id="VUKA01000001">
    <property type="protein sequence ID" value="KAA2215016.1"/>
    <property type="molecule type" value="Genomic_DNA"/>
</dbReference>
<accession>A0A5B2TKX1</accession>